<keyword evidence="7" id="KW-1185">Reference proteome</keyword>
<dbReference type="GO" id="GO:0000976">
    <property type="term" value="F:transcription cis-regulatory region binding"/>
    <property type="evidence" value="ECO:0007669"/>
    <property type="project" value="TreeGrafter"/>
</dbReference>
<dbReference type="Gene3D" id="3.40.190.10">
    <property type="entry name" value="Periplasmic binding protein-like II"/>
    <property type="match status" value="1"/>
</dbReference>
<dbReference type="InterPro" id="IPR000847">
    <property type="entry name" value="LysR_HTH_N"/>
</dbReference>
<dbReference type="PANTHER" id="PTHR30126:SF21">
    <property type="entry name" value="TRANSCRIPTIONAL REGULATOR-RELATED"/>
    <property type="match status" value="1"/>
</dbReference>
<dbReference type="PROSITE" id="PS50931">
    <property type="entry name" value="HTH_LYSR"/>
    <property type="match status" value="1"/>
</dbReference>
<dbReference type="PANTHER" id="PTHR30126">
    <property type="entry name" value="HTH-TYPE TRANSCRIPTIONAL REGULATOR"/>
    <property type="match status" value="1"/>
</dbReference>
<dbReference type="AlphaFoldDB" id="A0A1H8EDT5"/>
<dbReference type="SUPFAM" id="SSF46785">
    <property type="entry name" value="Winged helix' DNA-binding domain"/>
    <property type="match status" value="1"/>
</dbReference>
<evidence type="ECO:0000313" key="7">
    <source>
        <dbReference type="Proteomes" id="UP000183002"/>
    </source>
</evidence>
<evidence type="ECO:0000256" key="4">
    <source>
        <dbReference type="ARBA" id="ARBA00023163"/>
    </source>
</evidence>
<dbReference type="FunFam" id="1.10.10.10:FF:000001">
    <property type="entry name" value="LysR family transcriptional regulator"/>
    <property type="match status" value="1"/>
</dbReference>
<dbReference type="PRINTS" id="PR00039">
    <property type="entry name" value="HTHLYSR"/>
</dbReference>
<keyword evidence="4" id="KW-0804">Transcription</keyword>
<reference evidence="6 7" key="1">
    <citation type="submission" date="2016-10" db="EMBL/GenBank/DDBJ databases">
        <authorList>
            <person name="de Groot N.N."/>
        </authorList>
    </citation>
    <scope>NUCLEOTIDE SEQUENCE [LARGE SCALE GENOMIC DNA]</scope>
    <source>
        <strain evidence="6 7">CGMCC 1.10836</strain>
    </source>
</reference>
<keyword evidence="2" id="KW-0805">Transcription regulation</keyword>
<dbReference type="GO" id="GO:0003700">
    <property type="term" value="F:DNA-binding transcription factor activity"/>
    <property type="evidence" value="ECO:0007669"/>
    <property type="project" value="InterPro"/>
</dbReference>
<sequence length="293" mass="32901">MDLTLIRTFIAVANTGSFAAASDRLFVTQSAVSLRVARLEDQLGRPLFTRSKAGAEMTPAGREFEPFAQLLIRNWEQARQHVAIPEGFTRSLTIGAQTALWPRLGFRWIDALRMAFPDLSIRGELGMPANLTHSMTEGVMQIALSYQPTLRQGLRVEKVTDEELVLVASWPDATLADLPGHYAYVDWSPEFQTFHHLHLPHLTNPGLTLDMGVLSALYIVNRRCAAYLPARYAKRFLDDGTLHLVHDAPVYGYPIWSVWRDDLDDDIADVAHKTLKILIDQFDTDVAGVIHKI</sequence>
<protein>
    <submittedName>
        <fullName evidence="6">DNA-binding transcriptional regulator, LysR family</fullName>
    </submittedName>
</protein>
<dbReference type="InterPro" id="IPR036388">
    <property type="entry name" value="WH-like_DNA-bd_sf"/>
</dbReference>
<evidence type="ECO:0000256" key="3">
    <source>
        <dbReference type="ARBA" id="ARBA00023125"/>
    </source>
</evidence>
<dbReference type="RefSeq" id="WP_050520143.1">
    <property type="nucleotide sequence ID" value="NZ_FOCO01000008.1"/>
</dbReference>
<dbReference type="Proteomes" id="UP000183002">
    <property type="component" value="Unassembled WGS sequence"/>
</dbReference>
<evidence type="ECO:0000256" key="2">
    <source>
        <dbReference type="ARBA" id="ARBA00023015"/>
    </source>
</evidence>
<evidence type="ECO:0000313" key="6">
    <source>
        <dbReference type="EMBL" id="SEN17274.1"/>
    </source>
</evidence>
<gene>
    <name evidence="6" type="ORF">SAMN05216227_1008140</name>
</gene>
<dbReference type="Pfam" id="PF03466">
    <property type="entry name" value="LysR_substrate"/>
    <property type="match status" value="1"/>
</dbReference>
<dbReference type="STRING" id="1077947.SAMN05216227_1008140"/>
<dbReference type="OrthoDB" id="9815174at2"/>
<dbReference type="InterPro" id="IPR005119">
    <property type="entry name" value="LysR_subst-bd"/>
</dbReference>
<dbReference type="SUPFAM" id="SSF53850">
    <property type="entry name" value="Periplasmic binding protein-like II"/>
    <property type="match status" value="1"/>
</dbReference>
<organism evidence="6 7">
    <name type="scientific">Pseudorhodobacter antarcticus</name>
    <dbReference type="NCBI Taxonomy" id="1077947"/>
    <lineage>
        <taxon>Bacteria</taxon>
        <taxon>Pseudomonadati</taxon>
        <taxon>Pseudomonadota</taxon>
        <taxon>Alphaproteobacteria</taxon>
        <taxon>Rhodobacterales</taxon>
        <taxon>Paracoccaceae</taxon>
        <taxon>Pseudorhodobacter</taxon>
    </lineage>
</organism>
<accession>A0A1H8EDT5</accession>
<evidence type="ECO:0000256" key="1">
    <source>
        <dbReference type="ARBA" id="ARBA00009437"/>
    </source>
</evidence>
<dbReference type="Pfam" id="PF00126">
    <property type="entry name" value="HTH_1"/>
    <property type="match status" value="1"/>
</dbReference>
<dbReference type="Gene3D" id="1.10.10.10">
    <property type="entry name" value="Winged helix-like DNA-binding domain superfamily/Winged helix DNA-binding domain"/>
    <property type="match status" value="1"/>
</dbReference>
<dbReference type="EMBL" id="FOCO01000008">
    <property type="protein sequence ID" value="SEN17274.1"/>
    <property type="molecule type" value="Genomic_DNA"/>
</dbReference>
<comment type="similarity">
    <text evidence="1">Belongs to the LysR transcriptional regulatory family.</text>
</comment>
<proteinExistence type="inferred from homology"/>
<name>A0A1H8EDT5_9RHOB</name>
<evidence type="ECO:0000259" key="5">
    <source>
        <dbReference type="PROSITE" id="PS50931"/>
    </source>
</evidence>
<keyword evidence="3 6" id="KW-0238">DNA-binding</keyword>
<feature type="domain" description="HTH lysR-type" evidence="5">
    <location>
        <begin position="1"/>
        <end position="58"/>
    </location>
</feature>
<dbReference type="InterPro" id="IPR036390">
    <property type="entry name" value="WH_DNA-bd_sf"/>
</dbReference>